<dbReference type="RefSeq" id="WP_125480518.1">
    <property type="nucleotide sequence ID" value="NZ_RSFW01000014.1"/>
</dbReference>
<protein>
    <submittedName>
        <fullName evidence="2">Uncharacterized protein</fullName>
    </submittedName>
</protein>
<dbReference type="Proteomes" id="UP000279911">
    <property type="component" value="Unassembled WGS sequence"/>
</dbReference>
<evidence type="ECO:0000313" key="2">
    <source>
        <dbReference type="EMBL" id="RSD26859.1"/>
    </source>
</evidence>
<keyword evidence="1" id="KW-1133">Transmembrane helix</keyword>
<dbReference type="EMBL" id="RSFW01000014">
    <property type="protein sequence ID" value="RSD26859.1"/>
    <property type="molecule type" value="Genomic_DNA"/>
</dbReference>
<reference evidence="3" key="1">
    <citation type="submission" date="2018-12" db="EMBL/GenBank/DDBJ databases">
        <title>Bacillus chawlae sp. nov., Bacillus glennii sp. nov., and Bacillus saganii sp. nov. Isolated from the Vehicle Assembly Building at Kennedy Space Center where the Viking Spacecraft were Assembled.</title>
        <authorList>
            <person name="Seuylemezian A."/>
            <person name="Vaishampayan P."/>
        </authorList>
    </citation>
    <scope>NUCLEOTIDE SEQUENCE [LARGE SCALE GENOMIC DNA]</scope>
    <source>
        <strain evidence="3">DSM 13966</strain>
    </source>
</reference>
<keyword evidence="1" id="KW-0472">Membrane</keyword>
<dbReference type="AlphaFoldDB" id="A0A3R9F172"/>
<evidence type="ECO:0000313" key="3">
    <source>
        <dbReference type="Proteomes" id="UP000279911"/>
    </source>
</evidence>
<accession>A0A3R9F172</accession>
<keyword evidence="1" id="KW-0812">Transmembrane</keyword>
<feature type="transmembrane region" description="Helical" evidence="1">
    <location>
        <begin position="72"/>
        <end position="91"/>
    </location>
</feature>
<feature type="transmembrane region" description="Helical" evidence="1">
    <location>
        <begin position="32"/>
        <end position="60"/>
    </location>
</feature>
<gene>
    <name evidence="2" type="ORF">EJA10_13495</name>
</gene>
<evidence type="ECO:0000256" key="1">
    <source>
        <dbReference type="SAM" id="Phobius"/>
    </source>
</evidence>
<proteinExistence type="predicted"/>
<organism evidence="2 3">
    <name type="scientific">Mesobacillus subterraneus</name>
    <dbReference type="NCBI Taxonomy" id="285983"/>
    <lineage>
        <taxon>Bacteria</taxon>
        <taxon>Bacillati</taxon>
        <taxon>Bacillota</taxon>
        <taxon>Bacilli</taxon>
        <taxon>Bacillales</taxon>
        <taxon>Bacillaceae</taxon>
        <taxon>Mesobacillus</taxon>
    </lineage>
</organism>
<name>A0A3R9F172_9BACI</name>
<comment type="caution">
    <text evidence="2">The sequence shown here is derived from an EMBL/GenBank/DDBJ whole genome shotgun (WGS) entry which is preliminary data.</text>
</comment>
<sequence>MASGVYTILFIGSILFLARKKAEEEANFLPKIIGYFVLGSLNLTINQVSVPLGFFVYMLFFRPKLNVEVKRWAALLGLLAFILTFWMIPFANHQWESRPKSIESVLGSVYTMDLKGENERIRQELKLEDQNWGLEDFEVDYDQDGRIIDLRWQLAGQNENHFDLYKIRYDTDKSNYQVTYSRADTWLQYDRLVDARRFFEVLDGLDLKAITEAKGDYSSYVIRSEGMREGYAVKDQANFIVSDGKIEELKDEQLPVEAWSISTFGLEKISEEKDERGNITQESFQGAGAAMYLFDVEYMEDEN</sequence>